<organism evidence="3 4">
    <name type="scientific">Pyxidicoccus fallax</name>
    <dbReference type="NCBI Taxonomy" id="394095"/>
    <lineage>
        <taxon>Bacteria</taxon>
        <taxon>Pseudomonadati</taxon>
        <taxon>Myxococcota</taxon>
        <taxon>Myxococcia</taxon>
        <taxon>Myxococcales</taxon>
        <taxon>Cystobacterineae</taxon>
        <taxon>Myxococcaceae</taxon>
        <taxon>Pyxidicoccus</taxon>
    </lineage>
</organism>
<dbReference type="EMBL" id="JABBJJ010000014">
    <property type="protein sequence ID" value="NMO14186.1"/>
    <property type="molecule type" value="Genomic_DNA"/>
</dbReference>
<dbReference type="RefSeq" id="WP_169343486.1">
    <property type="nucleotide sequence ID" value="NZ_JABBJJ010000014.1"/>
</dbReference>
<keyword evidence="1" id="KW-1133">Transmembrane helix</keyword>
<evidence type="ECO:0000313" key="3">
    <source>
        <dbReference type="EMBL" id="NMO14186.1"/>
    </source>
</evidence>
<evidence type="ECO:0000256" key="1">
    <source>
        <dbReference type="SAM" id="Phobius"/>
    </source>
</evidence>
<comment type="caution">
    <text evidence="3">The sequence shown here is derived from an EMBL/GenBank/DDBJ whole genome shotgun (WGS) entry which is preliminary data.</text>
</comment>
<protein>
    <submittedName>
        <fullName evidence="3">Pilus assembly protein</fullName>
    </submittedName>
</protein>
<dbReference type="InterPro" id="IPR012495">
    <property type="entry name" value="TadE-like_dom"/>
</dbReference>
<keyword evidence="4" id="KW-1185">Reference proteome</keyword>
<feature type="transmembrane region" description="Helical" evidence="1">
    <location>
        <begin position="12"/>
        <end position="33"/>
    </location>
</feature>
<reference evidence="3 4" key="1">
    <citation type="submission" date="2020-04" db="EMBL/GenBank/DDBJ databases">
        <title>Draft genome of Pyxidicoccus fallax type strain.</title>
        <authorList>
            <person name="Whitworth D.E."/>
        </authorList>
    </citation>
    <scope>NUCLEOTIDE SEQUENCE [LARGE SCALE GENOMIC DNA]</scope>
    <source>
        <strain evidence="3 4">DSM 14698</strain>
    </source>
</reference>
<evidence type="ECO:0000313" key="4">
    <source>
        <dbReference type="Proteomes" id="UP000518300"/>
    </source>
</evidence>
<keyword evidence="1" id="KW-0812">Transmembrane</keyword>
<proteinExistence type="predicted"/>
<evidence type="ECO:0000259" key="2">
    <source>
        <dbReference type="Pfam" id="PF07811"/>
    </source>
</evidence>
<gene>
    <name evidence="3" type="ORF">HG543_04835</name>
</gene>
<dbReference type="Pfam" id="PF07811">
    <property type="entry name" value="TadE"/>
    <property type="match status" value="1"/>
</dbReference>
<feature type="domain" description="TadE-like" evidence="2">
    <location>
        <begin position="12"/>
        <end position="54"/>
    </location>
</feature>
<dbReference type="AlphaFoldDB" id="A0A848L6F7"/>
<accession>A0A848L6F7</accession>
<keyword evidence="1" id="KW-0472">Membrane</keyword>
<dbReference type="Proteomes" id="UP000518300">
    <property type="component" value="Unassembled WGS sequence"/>
</dbReference>
<sequence>MRRRDKRWGERGQAAVETAIVLPMMVFLVLGILQMSLAHQARLLNEYAAFKVARAASVYRLSCRPMVNAALMALIPSMSRTGANPDLAERFRGVARRVLGANQPPGFAFQGAGPIPLVQVDYRVSGFQRGDAFDLQLEPSRQPMKVHVRLAYFYEYRIPFAGWIISRVWLASQGGTRWVTGADPIMPVRKWAGPVTRLAERSPDWLVAQQGIEQGYFTVPLVSTWSMRMMSDPLPDAELEGQCR</sequence>
<name>A0A848L6F7_9BACT</name>